<gene>
    <name evidence="1" type="ORF">K469DRAFT_577893</name>
</gene>
<evidence type="ECO:0000313" key="2">
    <source>
        <dbReference type="Proteomes" id="UP000800200"/>
    </source>
</evidence>
<feature type="non-terminal residue" evidence="1">
    <location>
        <position position="1"/>
    </location>
</feature>
<reference evidence="1" key="1">
    <citation type="journal article" date="2020" name="Stud. Mycol.">
        <title>101 Dothideomycetes genomes: a test case for predicting lifestyles and emergence of pathogens.</title>
        <authorList>
            <person name="Haridas S."/>
            <person name="Albert R."/>
            <person name="Binder M."/>
            <person name="Bloem J."/>
            <person name="Labutti K."/>
            <person name="Salamov A."/>
            <person name="Andreopoulos B."/>
            <person name="Baker S."/>
            <person name="Barry K."/>
            <person name="Bills G."/>
            <person name="Bluhm B."/>
            <person name="Cannon C."/>
            <person name="Castanera R."/>
            <person name="Culley D."/>
            <person name="Daum C."/>
            <person name="Ezra D."/>
            <person name="Gonzalez J."/>
            <person name="Henrissat B."/>
            <person name="Kuo A."/>
            <person name="Liang C."/>
            <person name="Lipzen A."/>
            <person name="Lutzoni F."/>
            <person name="Magnuson J."/>
            <person name="Mondo S."/>
            <person name="Nolan M."/>
            <person name="Ohm R."/>
            <person name="Pangilinan J."/>
            <person name="Park H.-J."/>
            <person name="Ramirez L."/>
            <person name="Alfaro M."/>
            <person name="Sun H."/>
            <person name="Tritt A."/>
            <person name="Yoshinaga Y."/>
            <person name="Zwiers L.-H."/>
            <person name="Turgeon B."/>
            <person name="Goodwin S."/>
            <person name="Spatafora J."/>
            <person name="Crous P."/>
            <person name="Grigoriev I."/>
        </authorList>
    </citation>
    <scope>NUCLEOTIDE SEQUENCE</scope>
    <source>
        <strain evidence="1">CBS 207.26</strain>
    </source>
</reference>
<dbReference type="OrthoDB" id="674604at2759"/>
<accession>A0A6A6E484</accession>
<sequence>FSLTKDFTINKVISPYIILSHTWRLNIKEEITFKELINSTSKNKPNYKKILFYRE</sequence>
<protein>
    <submittedName>
        <fullName evidence="1">Uncharacterized protein</fullName>
    </submittedName>
</protein>
<name>A0A6A6E484_9PEZI</name>
<dbReference type="AlphaFoldDB" id="A0A6A6E484"/>
<proteinExistence type="predicted"/>
<keyword evidence="2" id="KW-1185">Reference proteome</keyword>
<organism evidence="1 2">
    <name type="scientific">Zopfia rhizophila CBS 207.26</name>
    <dbReference type="NCBI Taxonomy" id="1314779"/>
    <lineage>
        <taxon>Eukaryota</taxon>
        <taxon>Fungi</taxon>
        <taxon>Dikarya</taxon>
        <taxon>Ascomycota</taxon>
        <taxon>Pezizomycotina</taxon>
        <taxon>Dothideomycetes</taxon>
        <taxon>Dothideomycetes incertae sedis</taxon>
        <taxon>Zopfiaceae</taxon>
        <taxon>Zopfia</taxon>
    </lineage>
</organism>
<dbReference type="Proteomes" id="UP000800200">
    <property type="component" value="Unassembled WGS sequence"/>
</dbReference>
<dbReference type="EMBL" id="ML994635">
    <property type="protein sequence ID" value="KAF2184970.1"/>
    <property type="molecule type" value="Genomic_DNA"/>
</dbReference>
<evidence type="ECO:0000313" key="1">
    <source>
        <dbReference type="EMBL" id="KAF2184970.1"/>
    </source>
</evidence>